<evidence type="ECO:0000313" key="3">
    <source>
        <dbReference type="Proteomes" id="UP000007799"/>
    </source>
</evidence>
<dbReference type="EMBL" id="GL832971">
    <property type="protein sequence ID" value="EGD75118.1"/>
    <property type="molecule type" value="Genomic_DNA"/>
</dbReference>
<gene>
    <name evidence="2" type="ORF">PTSG_06773</name>
</gene>
<name>F2UER8_SALR5</name>
<dbReference type="eggNOG" id="ENOG502SEDN">
    <property type="taxonomic scope" value="Eukaryota"/>
</dbReference>
<feature type="transmembrane region" description="Helical" evidence="1">
    <location>
        <begin position="7"/>
        <end position="27"/>
    </location>
</feature>
<dbReference type="InParanoid" id="F2UER8"/>
<evidence type="ECO:0000313" key="2">
    <source>
        <dbReference type="EMBL" id="EGD75118.1"/>
    </source>
</evidence>
<dbReference type="Proteomes" id="UP000007799">
    <property type="component" value="Unassembled WGS sequence"/>
</dbReference>
<dbReference type="AlphaFoldDB" id="F2UER8"/>
<keyword evidence="1" id="KW-0472">Membrane</keyword>
<organism evidence="3">
    <name type="scientific">Salpingoeca rosetta (strain ATCC 50818 / BSB-021)</name>
    <dbReference type="NCBI Taxonomy" id="946362"/>
    <lineage>
        <taxon>Eukaryota</taxon>
        <taxon>Choanoflagellata</taxon>
        <taxon>Craspedida</taxon>
        <taxon>Salpingoecidae</taxon>
        <taxon>Salpingoeca</taxon>
    </lineage>
</organism>
<sequence>MRRLCMLGVWVWEAVCLLSLAIMGGVLNHMRGSSGGVLTSDAFTASCDSKNCVGYWVAHVYTRLLMALPTAALVQLLSRNTKLTLVFAFATFVSIFVGWGCYFSIGWSDTGYNSRSGFLDWLIGRELEGWDFSRRFIRDYAGMGMRGLMWTLPAGYVMHHEGYGWQFSLSGAVMPAIYAFGFRDHPIWTADGWQPLTCSDPPFSQDWAFSTGTPMSEFLFGTWFWMCLLVALLRRSPSRSQVRRHRSSLLYEVLCWVVCIIFFVSSCWYASVKQDDKSNWGQTLVGCALSTLVLLIALVLEVRRRRCRRNAAGSEGVLLIQNTYGHTRVRKAYTGRDFEGGGGYEPLGTDDLHDAYFSSDDDDVDDDEDVIATTTAIGVYKDPDAISTTSRQKRGREHPLFVWFERFLGLLSVLSLLAILAFCLTALGWNWHTPRYCTSTHAPNCH</sequence>
<accession>F2UER8</accession>
<keyword evidence="1" id="KW-1133">Transmembrane helix</keyword>
<feature type="transmembrane region" description="Helical" evidence="1">
    <location>
        <begin position="400"/>
        <end position="429"/>
    </location>
</feature>
<dbReference type="RefSeq" id="XP_004992171.1">
    <property type="nucleotide sequence ID" value="XM_004992114.1"/>
</dbReference>
<proteinExistence type="predicted"/>
<feature type="transmembrane region" description="Helical" evidence="1">
    <location>
        <begin position="60"/>
        <end position="78"/>
    </location>
</feature>
<feature type="transmembrane region" description="Helical" evidence="1">
    <location>
        <begin position="249"/>
        <end position="271"/>
    </location>
</feature>
<dbReference type="OMA" id="THAPNCH"/>
<keyword evidence="3" id="KW-1185">Reference proteome</keyword>
<protein>
    <submittedName>
        <fullName evidence="2">Uncharacterized protein</fullName>
    </submittedName>
</protein>
<feature type="transmembrane region" description="Helical" evidence="1">
    <location>
        <begin position="85"/>
        <end position="105"/>
    </location>
</feature>
<dbReference type="GeneID" id="16072730"/>
<dbReference type="OrthoDB" id="10024916at2759"/>
<evidence type="ECO:0000256" key="1">
    <source>
        <dbReference type="SAM" id="Phobius"/>
    </source>
</evidence>
<feature type="transmembrane region" description="Helical" evidence="1">
    <location>
        <begin position="283"/>
        <end position="300"/>
    </location>
</feature>
<dbReference type="KEGG" id="sre:PTSG_06773"/>
<reference evidence="2" key="1">
    <citation type="submission" date="2009-08" db="EMBL/GenBank/DDBJ databases">
        <title>Annotation of Salpingoeca rosetta.</title>
        <authorList>
            <consortium name="The Broad Institute Genome Sequencing Platform"/>
            <person name="Russ C."/>
            <person name="Cuomo C."/>
            <person name="Burger G."/>
            <person name="Gray M.W."/>
            <person name="Holland P.W.H."/>
            <person name="King N."/>
            <person name="Lang F.B.F."/>
            <person name="Roger A.J."/>
            <person name="Ruiz-Trillo I."/>
            <person name="Young S.K."/>
            <person name="Zeng Q."/>
            <person name="Gargeya S."/>
            <person name="Alvarado L."/>
            <person name="Berlin A."/>
            <person name="Chapman S.B."/>
            <person name="Chen Z."/>
            <person name="Freedman E."/>
            <person name="Gellesch M."/>
            <person name="Goldberg J."/>
            <person name="Griggs A."/>
            <person name="Gujja S."/>
            <person name="Heilman E."/>
            <person name="Heiman D."/>
            <person name="Howarth C."/>
            <person name="Mehta T."/>
            <person name="Neiman D."/>
            <person name="Pearson M."/>
            <person name="Roberts A."/>
            <person name="Saif S."/>
            <person name="Shea T."/>
            <person name="Shenoy N."/>
            <person name="Sisk P."/>
            <person name="Stolte C."/>
            <person name="Sykes S."/>
            <person name="White J."/>
            <person name="Yandava C."/>
            <person name="Haas B."/>
            <person name="Nusbaum C."/>
            <person name="Birren B."/>
        </authorList>
    </citation>
    <scope>NUCLEOTIDE SEQUENCE [LARGE SCALE GENOMIC DNA]</scope>
    <source>
        <strain evidence="2">ATCC 50818</strain>
    </source>
</reference>
<keyword evidence="1" id="KW-0812">Transmembrane</keyword>
<feature type="transmembrane region" description="Helical" evidence="1">
    <location>
        <begin position="218"/>
        <end position="237"/>
    </location>
</feature>